<proteinExistence type="predicted"/>
<organism evidence="1 2">
    <name type="scientific">Trichothecium roseum</name>
    <dbReference type="NCBI Taxonomy" id="47278"/>
    <lineage>
        <taxon>Eukaryota</taxon>
        <taxon>Fungi</taxon>
        <taxon>Dikarya</taxon>
        <taxon>Ascomycota</taxon>
        <taxon>Pezizomycotina</taxon>
        <taxon>Sordariomycetes</taxon>
        <taxon>Hypocreomycetidae</taxon>
        <taxon>Hypocreales</taxon>
        <taxon>Hypocreales incertae sedis</taxon>
        <taxon>Trichothecium</taxon>
    </lineage>
</organism>
<sequence>MKLSKQILLGAMTVASALAAGKDSYTYERLNKNDTLLLVVDIQEGLYELVRDFEPVTYKQAALAHSSLGPLFDLPVIMTTSAETGPNGKLMAEILAMHPDAPLIQRQGEVNAWDSAEFREAVQNSNKSQILIAGIMTDVCTAHLALSLREAGYSVWANAEASGTSSTFIRDIANDRMRSAGVNVVSLFSIVGELMGDWRNVPGAKEVFPYFDKFFPTAGTLARFHATAVTNGTIMPGQADLPY</sequence>
<protein>
    <submittedName>
        <fullName evidence="1">Uncharacterized protein</fullName>
    </submittedName>
</protein>
<accession>A0ACC0UUQ1</accession>
<name>A0ACC0UUQ1_9HYPO</name>
<gene>
    <name evidence="1" type="ORF">N3K66_007702</name>
</gene>
<keyword evidence="2" id="KW-1185">Reference proteome</keyword>
<reference evidence="1" key="1">
    <citation type="submission" date="2022-10" db="EMBL/GenBank/DDBJ databases">
        <title>Complete Genome of Trichothecium roseum strain YXFP-22015, a Plant Pathogen Isolated from Citrus.</title>
        <authorList>
            <person name="Wang Y."/>
            <person name="Zhu L."/>
        </authorList>
    </citation>
    <scope>NUCLEOTIDE SEQUENCE</scope>
    <source>
        <strain evidence="1">YXFP-22015</strain>
    </source>
</reference>
<dbReference type="Proteomes" id="UP001163324">
    <property type="component" value="Chromosome 7"/>
</dbReference>
<dbReference type="EMBL" id="CM047946">
    <property type="protein sequence ID" value="KAI9897846.1"/>
    <property type="molecule type" value="Genomic_DNA"/>
</dbReference>
<comment type="caution">
    <text evidence="1">The sequence shown here is derived from an EMBL/GenBank/DDBJ whole genome shotgun (WGS) entry which is preliminary data.</text>
</comment>
<evidence type="ECO:0000313" key="1">
    <source>
        <dbReference type="EMBL" id="KAI9897846.1"/>
    </source>
</evidence>
<evidence type="ECO:0000313" key="2">
    <source>
        <dbReference type="Proteomes" id="UP001163324"/>
    </source>
</evidence>